<gene>
    <name evidence="9" type="ORF">Raf01_24650</name>
</gene>
<dbReference type="SUPFAM" id="SSF103473">
    <property type="entry name" value="MFS general substrate transporter"/>
    <property type="match status" value="1"/>
</dbReference>
<evidence type="ECO:0000256" key="1">
    <source>
        <dbReference type="ARBA" id="ARBA00004651"/>
    </source>
</evidence>
<feature type="transmembrane region" description="Helical" evidence="7">
    <location>
        <begin position="113"/>
        <end position="131"/>
    </location>
</feature>
<dbReference type="Pfam" id="PF07690">
    <property type="entry name" value="MFS_1"/>
    <property type="match status" value="1"/>
</dbReference>
<organism evidence="9 10">
    <name type="scientific">Rugosimonospora africana</name>
    <dbReference type="NCBI Taxonomy" id="556532"/>
    <lineage>
        <taxon>Bacteria</taxon>
        <taxon>Bacillati</taxon>
        <taxon>Actinomycetota</taxon>
        <taxon>Actinomycetes</taxon>
        <taxon>Micromonosporales</taxon>
        <taxon>Micromonosporaceae</taxon>
        <taxon>Rugosimonospora</taxon>
    </lineage>
</organism>
<dbReference type="PROSITE" id="PS00216">
    <property type="entry name" value="SUGAR_TRANSPORT_1"/>
    <property type="match status" value="1"/>
</dbReference>
<comment type="subcellular location">
    <subcellularLocation>
        <location evidence="1">Cell membrane</location>
        <topology evidence="1">Multi-pass membrane protein</topology>
    </subcellularLocation>
</comment>
<proteinExistence type="predicted"/>
<feature type="transmembrane region" description="Helical" evidence="7">
    <location>
        <begin position="84"/>
        <end position="107"/>
    </location>
</feature>
<dbReference type="NCBIfam" id="TIGR00711">
    <property type="entry name" value="efflux_EmrB"/>
    <property type="match status" value="1"/>
</dbReference>
<evidence type="ECO:0000256" key="4">
    <source>
        <dbReference type="ARBA" id="ARBA00022692"/>
    </source>
</evidence>
<dbReference type="PROSITE" id="PS50850">
    <property type="entry name" value="MFS"/>
    <property type="match status" value="1"/>
</dbReference>
<dbReference type="InterPro" id="IPR011701">
    <property type="entry name" value="MFS"/>
</dbReference>
<dbReference type="RefSeq" id="WP_203917960.1">
    <property type="nucleotide sequence ID" value="NZ_BONZ01000022.1"/>
</dbReference>
<keyword evidence="3" id="KW-1003">Cell membrane</keyword>
<dbReference type="InterPro" id="IPR004638">
    <property type="entry name" value="EmrB-like"/>
</dbReference>
<evidence type="ECO:0000256" key="7">
    <source>
        <dbReference type="SAM" id="Phobius"/>
    </source>
</evidence>
<accession>A0A8J3VQG2</accession>
<dbReference type="PANTHER" id="PTHR42718">
    <property type="entry name" value="MAJOR FACILITATOR SUPERFAMILY MULTIDRUG TRANSPORTER MFSC"/>
    <property type="match status" value="1"/>
</dbReference>
<feature type="transmembrane region" description="Helical" evidence="7">
    <location>
        <begin position="404"/>
        <end position="425"/>
    </location>
</feature>
<feature type="transmembrane region" description="Helical" evidence="7">
    <location>
        <begin position="362"/>
        <end position="383"/>
    </location>
</feature>
<dbReference type="GO" id="GO:0005886">
    <property type="term" value="C:plasma membrane"/>
    <property type="evidence" value="ECO:0007669"/>
    <property type="project" value="UniProtKB-SubCell"/>
</dbReference>
<evidence type="ECO:0000313" key="9">
    <source>
        <dbReference type="EMBL" id="GIH14293.1"/>
    </source>
</evidence>
<evidence type="ECO:0000259" key="8">
    <source>
        <dbReference type="PROSITE" id="PS50850"/>
    </source>
</evidence>
<dbReference type="InterPro" id="IPR005829">
    <property type="entry name" value="Sugar_transporter_CS"/>
</dbReference>
<dbReference type="EMBL" id="BONZ01000022">
    <property type="protein sequence ID" value="GIH14293.1"/>
    <property type="molecule type" value="Genomic_DNA"/>
</dbReference>
<keyword evidence="10" id="KW-1185">Reference proteome</keyword>
<keyword evidence="4 7" id="KW-0812">Transmembrane</keyword>
<dbReference type="CDD" id="cd17321">
    <property type="entry name" value="MFS_MMR_MDR_like"/>
    <property type="match status" value="1"/>
</dbReference>
<dbReference type="InterPro" id="IPR020846">
    <property type="entry name" value="MFS_dom"/>
</dbReference>
<dbReference type="InterPro" id="IPR036259">
    <property type="entry name" value="MFS_trans_sf"/>
</dbReference>
<evidence type="ECO:0000256" key="2">
    <source>
        <dbReference type="ARBA" id="ARBA00022448"/>
    </source>
</evidence>
<protein>
    <submittedName>
        <fullName evidence="9">MFS transporter</fullName>
    </submittedName>
</protein>
<dbReference type="PRINTS" id="PR01036">
    <property type="entry name" value="TCRTETB"/>
</dbReference>
<keyword evidence="6 7" id="KW-0472">Membrane</keyword>
<evidence type="ECO:0000256" key="3">
    <source>
        <dbReference type="ARBA" id="ARBA00022475"/>
    </source>
</evidence>
<dbReference type="PANTHER" id="PTHR42718:SF49">
    <property type="entry name" value="EXPORT PROTEIN"/>
    <property type="match status" value="1"/>
</dbReference>
<evidence type="ECO:0000256" key="6">
    <source>
        <dbReference type="ARBA" id="ARBA00023136"/>
    </source>
</evidence>
<feature type="transmembrane region" description="Helical" evidence="7">
    <location>
        <begin position="170"/>
        <end position="192"/>
    </location>
</feature>
<feature type="transmembrane region" description="Helical" evidence="7">
    <location>
        <begin position="273"/>
        <end position="293"/>
    </location>
</feature>
<dbReference type="GO" id="GO:0022857">
    <property type="term" value="F:transmembrane transporter activity"/>
    <property type="evidence" value="ECO:0007669"/>
    <property type="project" value="InterPro"/>
</dbReference>
<feature type="transmembrane region" description="Helical" evidence="7">
    <location>
        <begin position="235"/>
        <end position="253"/>
    </location>
</feature>
<name>A0A8J3VQG2_9ACTN</name>
<feature type="domain" description="Major facilitator superfamily (MFS) profile" evidence="8">
    <location>
        <begin position="18"/>
        <end position="461"/>
    </location>
</feature>
<feature type="transmembrane region" description="Helical" evidence="7">
    <location>
        <begin position="204"/>
        <end position="223"/>
    </location>
</feature>
<dbReference type="AlphaFoldDB" id="A0A8J3VQG2"/>
<feature type="transmembrane region" description="Helical" evidence="7">
    <location>
        <begin position="143"/>
        <end position="164"/>
    </location>
</feature>
<feature type="transmembrane region" description="Helical" evidence="7">
    <location>
        <begin position="337"/>
        <end position="356"/>
    </location>
</feature>
<dbReference type="Gene3D" id="1.20.1720.10">
    <property type="entry name" value="Multidrug resistance protein D"/>
    <property type="match status" value="1"/>
</dbReference>
<dbReference type="Gene3D" id="1.20.1250.20">
    <property type="entry name" value="MFS general substrate transporter like domains"/>
    <property type="match status" value="1"/>
</dbReference>
<sequence>MATVSVARPTRERTSWLPLVGIVLAVFMLMLDATVVTVALPAMARDLNGNLTDLQWVMNAYTVAMAAVQLTAGAMADRYGRRRLFLIGVACFALASLACGLATTVTLLVAARAVQGLAGAVMFATTLALIGQSYTGAARGTAFAVRGTVAGIAVVLGPVVGGLLTDGLGWRWIFFVNLPVAAAATGIGWWKLSRHEERVRGGRIDIAGPVLMATALVALVYALLRANDEGWTDRLILGCFTTAGLALAGFFLVESRLAHPMLDLRLFTDRGFVGTQIGSFAVQASVFGLFVYLSVYFQDQLGDSVITAGLSFLPIVIPIMITGAAVGAVLDRMPPRLAVGSALGLIGVGVYLMHGVTSHTGWGHLVTGMIVAGAGCGVALPALGSLAVDVPPARVGVASGVNNTALQVGFALGIAIDGAILGTFPRTGAGFADGLNHLITFGACTALAGAAIAAALLPRGRVSRETTASPLVQRDPDH</sequence>
<reference evidence="9" key="1">
    <citation type="submission" date="2021-01" db="EMBL/GenBank/DDBJ databases">
        <title>Whole genome shotgun sequence of Rugosimonospora africana NBRC 104875.</title>
        <authorList>
            <person name="Komaki H."/>
            <person name="Tamura T."/>
        </authorList>
    </citation>
    <scope>NUCLEOTIDE SEQUENCE</scope>
    <source>
        <strain evidence="9">NBRC 104875</strain>
    </source>
</reference>
<evidence type="ECO:0000256" key="5">
    <source>
        <dbReference type="ARBA" id="ARBA00022989"/>
    </source>
</evidence>
<keyword evidence="5 7" id="KW-1133">Transmembrane helix</keyword>
<feature type="transmembrane region" description="Helical" evidence="7">
    <location>
        <begin position="437"/>
        <end position="457"/>
    </location>
</feature>
<feature type="transmembrane region" description="Helical" evidence="7">
    <location>
        <begin position="305"/>
        <end position="330"/>
    </location>
</feature>
<evidence type="ECO:0000313" key="10">
    <source>
        <dbReference type="Proteomes" id="UP000642748"/>
    </source>
</evidence>
<dbReference type="Proteomes" id="UP000642748">
    <property type="component" value="Unassembled WGS sequence"/>
</dbReference>
<keyword evidence="2" id="KW-0813">Transport</keyword>
<comment type="caution">
    <text evidence="9">The sequence shown here is derived from an EMBL/GenBank/DDBJ whole genome shotgun (WGS) entry which is preliminary data.</text>
</comment>
<feature type="transmembrane region" description="Helical" evidence="7">
    <location>
        <begin position="16"/>
        <end position="42"/>
    </location>
</feature>
<feature type="transmembrane region" description="Helical" evidence="7">
    <location>
        <begin position="54"/>
        <end position="72"/>
    </location>
</feature>